<dbReference type="STRING" id="1121895.GCA_000378485_01944"/>
<dbReference type="PANTHER" id="PTHR43757">
    <property type="entry name" value="AMINOMETHYLTRANSFERASE"/>
    <property type="match status" value="1"/>
</dbReference>
<dbReference type="InterPro" id="IPR027266">
    <property type="entry name" value="TrmE/GcvT-like"/>
</dbReference>
<feature type="domain" description="GCVT N-terminal" evidence="2">
    <location>
        <begin position="62"/>
        <end position="247"/>
    </location>
</feature>
<gene>
    <name evidence="3" type="ORF">Q765_08135</name>
</gene>
<dbReference type="AlphaFoldDB" id="A0A0A2M5M9"/>
<dbReference type="Proteomes" id="UP000030152">
    <property type="component" value="Unassembled WGS sequence"/>
</dbReference>
<keyword evidence="3" id="KW-0808">Transferase</keyword>
<dbReference type="GO" id="GO:0032259">
    <property type="term" value="P:methylation"/>
    <property type="evidence" value="ECO:0007669"/>
    <property type="project" value="UniProtKB-KW"/>
</dbReference>
<dbReference type="eggNOG" id="COG0404">
    <property type="taxonomic scope" value="Bacteria"/>
</dbReference>
<evidence type="ECO:0000259" key="2">
    <source>
        <dbReference type="Pfam" id="PF01571"/>
    </source>
</evidence>
<feature type="binding site" evidence="1">
    <location>
        <position position="205"/>
    </location>
    <ligand>
        <name>substrate</name>
    </ligand>
</feature>
<dbReference type="Gene3D" id="3.30.1360.120">
    <property type="entry name" value="Probable tRNA modification gtpase trme, domain 1"/>
    <property type="match status" value="1"/>
</dbReference>
<dbReference type="InterPro" id="IPR028896">
    <property type="entry name" value="GcvT/YgfZ/DmdA"/>
</dbReference>
<dbReference type="EMBL" id="JRLX01000007">
    <property type="protein sequence ID" value="KGO86926.1"/>
    <property type="molecule type" value="Genomic_DNA"/>
</dbReference>
<accession>A0A0A2M5M9</accession>
<keyword evidence="3" id="KW-0489">Methyltransferase</keyword>
<dbReference type="InterPro" id="IPR006222">
    <property type="entry name" value="GCVT_N"/>
</dbReference>
<dbReference type="PANTHER" id="PTHR43757:SF2">
    <property type="entry name" value="AMINOMETHYLTRANSFERASE, MITOCHONDRIAL"/>
    <property type="match status" value="1"/>
</dbReference>
<comment type="caution">
    <text evidence="3">The sequence shown here is derived from an EMBL/GenBank/DDBJ whole genome shotgun (WGS) entry which is preliminary data.</text>
</comment>
<proteinExistence type="predicted"/>
<keyword evidence="4" id="KW-1185">Reference proteome</keyword>
<dbReference type="OrthoDB" id="1550594at2"/>
<dbReference type="RefSeq" id="WP_020213103.1">
    <property type="nucleotide sequence ID" value="NZ_JRLX01000007.1"/>
</dbReference>
<dbReference type="Pfam" id="PF01571">
    <property type="entry name" value="GCV_T"/>
    <property type="match status" value="1"/>
</dbReference>
<reference evidence="3 4" key="1">
    <citation type="submission" date="2013-09" db="EMBL/GenBank/DDBJ databases">
        <authorList>
            <person name="Zeng Z."/>
            <person name="Chen C."/>
        </authorList>
    </citation>
    <scope>NUCLEOTIDE SEQUENCE [LARGE SCALE GENOMIC DNA]</scope>
    <source>
        <strain evidence="3 4">WB 3.3-2</strain>
    </source>
</reference>
<dbReference type="PIRSF" id="PIRSF006487">
    <property type="entry name" value="GcvT"/>
    <property type="match status" value="1"/>
</dbReference>
<evidence type="ECO:0000313" key="3">
    <source>
        <dbReference type="EMBL" id="KGO86926.1"/>
    </source>
</evidence>
<evidence type="ECO:0000256" key="1">
    <source>
        <dbReference type="PIRSR" id="PIRSR006487-1"/>
    </source>
</evidence>
<organism evidence="3 4">
    <name type="scientific">Flavobacterium rivuli WB 3.3-2 = DSM 21788</name>
    <dbReference type="NCBI Taxonomy" id="1121895"/>
    <lineage>
        <taxon>Bacteria</taxon>
        <taxon>Pseudomonadati</taxon>
        <taxon>Bacteroidota</taxon>
        <taxon>Flavobacteriia</taxon>
        <taxon>Flavobacteriales</taxon>
        <taxon>Flavobacteriaceae</taxon>
        <taxon>Flavobacterium</taxon>
    </lineage>
</organism>
<dbReference type="GO" id="GO:0008168">
    <property type="term" value="F:methyltransferase activity"/>
    <property type="evidence" value="ECO:0007669"/>
    <property type="project" value="UniProtKB-KW"/>
</dbReference>
<dbReference type="SUPFAM" id="SSF103025">
    <property type="entry name" value="Folate-binding domain"/>
    <property type="match status" value="1"/>
</dbReference>
<evidence type="ECO:0000313" key="4">
    <source>
        <dbReference type="Proteomes" id="UP000030152"/>
    </source>
</evidence>
<name>A0A0A2M5M9_9FLAO</name>
<protein>
    <submittedName>
        <fullName evidence="3">Aminomethyltransferase</fullName>
    </submittedName>
</protein>
<sequence>MDTTKPVSIQHSPYLPLDKNVADYNIAFEHLSPYSFSGFKKESLSWKKTCYLHAGLNPSYPYKISGPDALRLFSDTCVNDFKTFSEGTTRHAVMCNANGNVMSDGILLSLGNNEYMSYFLSPYINYFADSGKYNVQAEDLTGKVFLFQIGGPLSLKVLEAATQSSLRDIEFFHHRPSQIVDSATGNTKYDVRILRMGVAGTLAYEVHGAIDNAEAVYNAILQAGEQFGIERLGMQVYGTNHTENGFVQSYIHFTCAFYEDEDFMAYIGNAYNNVLNNVAGSAGNDIAKRYLNPVEAGWENRIHLDHDFTGRDALIEILRNPKRKVVTLLWNAEDIIDVYASQLREGEEYNYMDLPANAIWTANNTAVHSDDVVKDGIVVGISSGRVYTNYYKAMISLCIIILEHANIGNEVEIIWGEPGTKQKNIRATVSKFPYLHLPRNKDISVK</sequence>